<evidence type="ECO:0000256" key="5">
    <source>
        <dbReference type="SAM" id="MobiDB-lite"/>
    </source>
</evidence>
<dbReference type="Pfam" id="PF03323">
    <property type="entry name" value="GerA"/>
    <property type="match status" value="1"/>
</dbReference>
<dbReference type="Proteomes" id="UP000682134">
    <property type="component" value="Unassembled WGS sequence"/>
</dbReference>
<keyword evidence="8" id="KW-1185">Reference proteome</keyword>
<comment type="similarity">
    <text evidence="2 4">Belongs to the GerABKA family.</text>
</comment>
<dbReference type="EMBL" id="JAGIYQ010000004">
    <property type="protein sequence ID" value="MBP0725094.1"/>
    <property type="molecule type" value="Genomic_DNA"/>
</dbReference>
<name>A0A940NGQ2_9BACI</name>
<evidence type="ECO:0000256" key="3">
    <source>
        <dbReference type="ARBA" id="ARBA00023136"/>
    </source>
</evidence>
<dbReference type="RefSeq" id="WP_209404284.1">
    <property type="nucleotide sequence ID" value="NZ_JAGIYQ010000004.1"/>
</dbReference>
<comment type="caution">
    <text evidence="7">The sequence shown here is derived from an EMBL/GenBank/DDBJ whole genome shotgun (WGS) entry which is preliminary data.</text>
</comment>
<feature type="transmembrane region" description="Helical" evidence="6">
    <location>
        <begin position="313"/>
        <end position="335"/>
    </location>
</feature>
<reference evidence="7" key="1">
    <citation type="submission" date="2021-04" db="EMBL/GenBank/DDBJ databases">
        <title>Genome seq and assembly of Bacillus sp.</title>
        <authorList>
            <person name="Chhetri G."/>
        </authorList>
    </citation>
    <scope>NUCLEOTIDE SEQUENCE</scope>
    <source>
        <strain evidence="7">RG28</strain>
    </source>
</reference>
<evidence type="ECO:0000256" key="1">
    <source>
        <dbReference type="ARBA" id="ARBA00004141"/>
    </source>
</evidence>
<feature type="region of interest" description="Disordered" evidence="5">
    <location>
        <begin position="1"/>
        <end position="25"/>
    </location>
</feature>
<feature type="compositionally biased region" description="Basic residues" evidence="5">
    <location>
        <begin position="1"/>
        <end position="14"/>
    </location>
</feature>
<evidence type="ECO:0000256" key="6">
    <source>
        <dbReference type="SAM" id="Phobius"/>
    </source>
</evidence>
<organism evidence="7 8">
    <name type="scientific">Gottfriedia endophytica</name>
    <dbReference type="NCBI Taxonomy" id="2820819"/>
    <lineage>
        <taxon>Bacteria</taxon>
        <taxon>Bacillati</taxon>
        <taxon>Bacillota</taxon>
        <taxon>Bacilli</taxon>
        <taxon>Bacillales</taxon>
        <taxon>Bacillaceae</taxon>
        <taxon>Gottfriedia</taxon>
    </lineage>
</organism>
<feature type="transmembrane region" description="Helical" evidence="6">
    <location>
        <begin position="439"/>
        <end position="459"/>
    </location>
</feature>
<feature type="transmembrane region" description="Helical" evidence="6">
    <location>
        <begin position="405"/>
        <end position="427"/>
    </location>
</feature>
<keyword evidence="3 4" id="KW-0472">Membrane</keyword>
<dbReference type="GO" id="GO:0009847">
    <property type="term" value="P:spore germination"/>
    <property type="evidence" value="ECO:0007669"/>
    <property type="project" value="UniProtKB-UniRule"/>
</dbReference>
<sequence>MTLKSDKKKNKRKNHPIEYKSGNTGPLDKDIKNNIARIKKDLGNSVDLLIREICIDEQKNISIATIHFDGMSNEQVIDEFIIEKLVRYCSNAGEDFSIDGIKKQMLKHITVSALRTDSKYDKLMSAILYGDTVILLNNCTEFLIASTRIVQSRGITEPTTQTVIRGPKDCFTESIRTNTSLIRNRIQNPALRIEGLVIGDVTRTDIAIVYVEGLAEESLINEVRTRLQSIKIDEVLESSFIENLITDDQKTIFPTMLNTERPDAVAGNILEGRVAILTGGTPYALILPATFLQFFQSPEDYYHNQYIGSAVRLLRFIGFLVALLAPGVFVAILTHHQGIVPTVLLVSLAAQREGVPFPAIVEALLMEFTFEVLREAGIRMPRAVGQALSIVGALILGQAAVQAGFVSAAMVILVSITAIASFTIPYYNLSITARLLRFGFLLLGAYIGLFGIIVGWLLVVIHMCSLRSFGAPYLAALAPFRPGEHQDGVLIFPLKSNNEGEQDG</sequence>
<protein>
    <submittedName>
        <fullName evidence="7">Spore germination protein</fullName>
    </submittedName>
</protein>
<gene>
    <name evidence="7" type="ORF">J5Y03_07795</name>
</gene>
<keyword evidence="6" id="KW-1133">Transmembrane helix</keyword>
<dbReference type="AlphaFoldDB" id="A0A940NGQ2"/>
<dbReference type="GO" id="GO:0005886">
    <property type="term" value="C:plasma membrane"/>
    <property type="evidence" value="ECO:0007669"/>
    <property type="project" value="UniProtKB-SubCell"/>
</dbReference>
<evidence type="ECO:0000256" key="2">
    <source>
        <dbReference type="ARBA" id="ARBA00005278"/>
    </source>
</evidence>
<evidence type="ECO:0000256" key="4">
    <source>
        <dbReference type="PIRNR" id="PIRNR005690"/>
    </source>
</evidence>
<dbReference type="PANTHER" id="PTHR22550:SF5">
    <property type="entry name" value="LEUCINE ZIPPER PROTEIN 4"/>
    <property type="match status" value="1"/>
</dbReference>
<dbReference type="InterPro" id="IPR004995">
    <property type="entry name" value="Spore_Ger"/>
</dbReference>
<dbReference type="InterPro" id="IPR050768">
    <property type="entry name" value="UPF0353/GerABKA_families"/>
</dbReference>
<proteinExistence type="inferred from homology"/>
<evidence type="ECO:0000313" key="7">
    <source>
        <dbReference type="EMBL" id="MBP0725094.1"/>
    </source>
</evidence>
<feature type="transmembrane region" description="Helical" evidence="6">
    <location>
        <begin position="380"/>
        <end position="399"/>
    </location>
</feature>
<dbReference type="PIRSF" id="PIRSF005690">
    <property type="entry name" value="GerBA"/>
    <property type="match status" value="1"/>
</dbReference>
<keyword evidence="6" id="KW-0812">Transmembrane</keyword>
<dbReference type="PANTHER" id="PTHR22550">
    <property type="entry name" value="SPORE GERMINATION PROTEIN"/>
    <property type="match status" value="1"/>
</dbReference>
<evidence type="ECO:0000313" key="8">
    <source>
        <dbReference type="Proteomes" id="UP000682134"/>
    </source>
</evidence>
<comment type="subcellular location">
    <subcellularLocation>
        <location evidence="4">Cell membrane</location>
    </subcellularLocation>
    <subcellularLocation>
        <location evidence="1">Membrane</location>
        <topology evidence="1">Multi-pass membrane protein</topology>
    </subcellularLocation>
</comment>
<accession>A0A940NGQ2</accession>